<protein>
    <submittedName>
        <fullName evidence="5">Methyltransferase type 11</fullName>
    </submittedName>
</protein>
<feature type="domain" description="Methyltransferase type 11" evidence="4">
    <location>
        <begin position="42"/>
        <end position="130"/>
    </location>
</feature>
<evidence type="ECO:0000313" key="5">
    <source>
        <dbReference type="EMBL" id="GEM35754.1"/>
    </source>
</evidence>
<dbReference type="Gene3D" id="3.40.50.150">
    <property type="entry name" value="Vaccinia Virus protein VP39"/>
    <property type="match status" value="1"/>
</dbReference>
<dbReference type="CDD" id="cd02440">
    <property type="entry name" value="AdoMet_MTases"/>
    <property type="match status" value="1"/>
</dbReference>
<sequence>MGNPFDSAAIAERYVRGRLYYHPQALRIALRQLTIGRVGVAVDVACGTGLSTRAVLDVAASVVACDASAAMVRTAERHPRAQFVTATAEQLPLKDGVAELATVAAAFHWFDPAQVLAELARVLRRGGGLAVYSDYFHGRLVDRPAFAEWMRGEYMSRYPSVRRRPHFDPDAATAAGFGPTVSSDHEWRVPMTCEAAAGYLVSQSNTAAATSEANLPELQHALTEEIRPFFPEHGPAEAIFTLRVCTTTLQR</sequence>
<proteinExistence type="inferred from homology"/>
<dbReference type="Pfam" id="PF08241">
    <property type="entry name" value="Methyltransf_11"/>
    <property type="match status" value="1"/>
</dbReference>
<evidence type="ECO:0000256" key="3">
    <source>
        <dbReference type="ARBA" id="ARBA00022679"/>
    </source>
</evidence>
<dbReference type="RefSeq" id="WP_147128068.1">
    <property type="nucleotide sequence ID" value="NZ_BJXA01000001.1"/>
</dbReference>
<reference evidence="5 6" key="1">
    <citation type="submission" date="2019-07" db="EMBL/GenBank/DDBJ databases">
        <title>Whole genome shotgun sequence of Nocardia ninae NBRC 108245.</title>
        <authorList>
            <person name="Hosoyama A."/>
            <person name="Uohara A."/>
            <person name="Ohji S."/>
            <person name="Ichikawa N."/>
        </authorList>
    </citation>
    <scope>NUCLEOTIDE SEQUENCE [LARGE SCALE GENOMIC DNA]</scope>
    <source>
        <strain evidence="5 6">NBRC 108245</strain>
    </source>
</reference>
<comment type="caution">
    <text evidence="5">The sequence shown here is derived from an EMBL/GenBank/DDBJ whole genome shotgun (WGS) entry which is preliminary data.</text>
</comment>
<evidence type="ECO:0000256" key="2">
    <source>
        <dbReference type="ARBA" id="ARBA00022603"/>
    </source>
</evidence>
<dbReference type="PANTHER" id="PTHR44942:SF4">
    <property type="entry name" value="METHYLTRANSFERASE TYPE 11 DOMAIN-CONTAINING PROTEIN"/>
    <property type="match status" value="1"/>
</dbReference>
<dbReference type="InterPro" id="IPR029063">
    <property type="entry name" value="SAM-dependent_MTases_sf"/>
</dbReference>
<dbReference type="InterPro" id="IPR051052">
    <property type="entry name" value="Diverse_substrate_MTase"/>
</dbReference>
<gene>
    <name evidence="5" type="ORF">NN4_02730</name>
</gene>
<comment type="similarity">
    <text evidence="1">Belongs to the methyltransferase superfamily.</text>
</comment>
<dbReference type="PANTHER" id="PTHR44942">
    <property type="entry name" value="METHYLTRANSF_11 DOMAIN-CONTAINING PROTEIN"/>
    <property type="match status" value="1"/>
</dbReference>
<dbReference type="EMBL" id="BJXA01000001">
    <property type="protein sequence ID" value="GEM35754.1"/>
    <property type="molecule type" value="Genomic_DNA"/>
</dbReference>
<evidence type="ECO:0000313" key="6">
    <source>
        <dbReference type="Proteomes" id="UP000321424"/>
    </source>
</evidence>
<keyword evidence="2 5" id="KW-0489">Methyltransferase</keyword>
<evidence type="ECO:0000256" key="1">
    <source>
        <dbReference type="ARBA" id="ARBA00008361"/>
    </source>
</evidence>
<name>A0A511M524_9NOCA</name>
<keyword evidence="3 5" id="KW-0808">Transferase</keyword>
<dbReference type="AlphaFoldDB" id="A0A511M524"/>
<organism evidence="5 6">
    <name type="scientific">Nocardia ninae NBRC 108245</name>
    <dbReference type="NCBI Taxonomy" id="1210091"/>
    <lineage>
        <taxon>Bacteria</taxon>
        <taxon>Bacillati</taxon>
        <taxon>Actinomycetota</taxon>
        <taxon>Actinomycetes</taxon>
        <taxon>Mycobacteriales</taxon>
        <taxon>Nocardiaceae</taxon>
        <taxon>Nocardia</taxon>
    </lineage>
</organism>
<evidence type="ECO:0000259" key="4">
    <source>
        <dbReference type="Pfam" id="PF08241"/>
    </source>
</evidence>
<dbReference type="SUPFAM" id="SSF53335">
    <property type="entry name" value="S-adenosyl-L-methionine-dependent methyltransferases"/>
    <property type="match status" value="1"/>
</dbReference>
<keyword evidence="6" id="KW-1185">Reference proteome</keyword>
<dbReference type="GO" id="GO:0032259">
    <property type="term" value="P:methylation"/>
    <property type="evidence" value="ECO:0007669"/>
    <property type="project" value="UniProtKB-KW"/>
</dbReference>
<dbReference type="InterPro" id="IPR013216">
    <property type="entry name" value="Methyltransf_11"/>
</dbReference>
<dbReference type="Proteomes" id="UP000321424">
    <property type="component" value="Unassembled WGS sequence"/>
</dbReference>
<accession>A0A511M524</accession>
<dbReference type="GO" id="GO:0008757">
    <property type="term" value="F:S-adenosylmethionine-dependent methyltransferase activity"/>
    <property type="evidence" value="ECO:0007669"/>
    <property type="project" value="InterPro"/>
</dbReference>
<dbReference type="OrthoDB" id="9797252at2"/>